<proteinExistence type="predicted"/>
<sequence>MTPDITLRGPGDIVSVLPYHLGYHPRDSVVVVSIRGRLLGLVARVDIPPPGREAEVATWLTGPMVRDGASAAIVVSFEDRVDASVPLSLAVADHLEQVGVDVLDVLVVRDGRRYSPRCDQDCCPAEGIALPDPADVVGVAEYVARGRAPLLSRSAVDDLVRADPVASTGVAAAIGAREGMPRRRLRRRSARAWAEVLRRPPTDGMARDGGGQRPSPTVVADLALGLHDIAWRDAVIAWLAPGVLPLADLHRGAVLLLESTMPSWGGMGFDGEPGEGSDEVLRRLVSLCRSLPDEAAQEAAAVCTVVAHVAWASGDGTIARAAIERAQLLAPDYRLAALLAKLIDGGIRFPAITTTEGVTQGGDDRLGRAG</sequence>
<evidence type="ECO:0000313" key="1">
    <source>
        <dbReference type="EMBL" id="GAA4399254.1"/>
    </source>
</evidence>
<evidence type="ECO:0000313" key="2">
    <source>
        <dbReference type="Proteomes" id="UP001500390"/>
    </source>
</evidence>
<dbReference type="Proteomes" id="UP001500390">
    <property type="component" value="Unassembled WGS sequence"/>
</dbReference>
<accession>A0ABP8K263</accession>
<dbReference type="InterPro" id="IPR025447">
    <property type="entry name" value="DUF4192"/>
</dbReference>
<dbReference type="Pfam" id="PF13830">
    <property type="entry name" value="DUF4192"/>
    <property type="match status" value="2"/>
</dbReference>
<dbReference type="RefSeq" id="WP_159899837.1">
    <property type="nucleotide sequence ID" value="NZ_BAABFX010000033.1"/>
</dbReference>
<organism evidence="1 2">
    <name type="scientific">Ornithinibacter aureus</name>
    <dbReference type="NCBI Taxonomy" id="622664"/>
    <lineage>
        <taxon>Bacteria</taxon>
        <taxon>Bacillati</taxon>
        <taxon>Actinomycetota</taxon>
        <taxon>Actinomycetes</taxon>
        <taxon>Micrococcales</taxon>
        <taxon>Intrasporangiaceae</taxon>
        <taxon>Ornithinibacter</taxon>
    </lineage>
</organism>
<keyword evidence="2" id="KW-1185">Reference proteome</keyword>
<protein>
    <recommendedName>
        <fullName evidence="3">DUF4192 family protein</fullName>
    </recommendedName>
</protein>
<reference evidence="2" key="1">
    <citation type="journal article" date="2019" name="Int. J. Syst. Evol. Microbiol.">
        <title>The Global Catalogue of Microorganisms (GCM) 10K type strain sequencing project: providing services to taxonomists for standard genome sequencing and annotation.</title>
        <authorList>
            <consortium name="The Broad Institute Genomics Platform"/>
            <consortium name="The Broad Institute Genome Sequencing Center for Infectious Disease"/>
            <person name="Wu L."/>
            <person name="Ma J."/>
        </authorList>
    </citation>
    <scope>NUCLEOTIDE SEQUENCE [LARGE SCALE GENOMIC DNA]</scope>
    <source>
        <strain evidence="2">JCM 17738</strain>
    </source>
</reference>
<comment type="caution">
    <text evidence="1">The sequence shown here is derived from an EMBL/GenBank/DDBJ whole genome shotgun (WGS) entry which is preliminary data.</text>
</comment>
<evidence type="ECO:0008006" key="3">
    <source>
        <dbReference type="Google" id="ProtNLM"/>
    </source>
</evidence>
<dbReference type="EMBL" id="BAABFX010000033">
    <property type="protein sequence ID" value="GAA4399254.1"/>
    <property type="molecule type" value="Genomic_DNA"/>
</dbReference>
<name>A0ABP8K263_9MICO</name>
<gene>
    <name evidence="1" type="ORF">GCM10023153_25160</name>
</gene>